<gene>
    <name evidence="1" type="ORF">FHR65_002419</name>
</gene>
<protein>
    <submittedName>
        <fullName evidence="1">Homoserine kinase</fullName>
    </submittedName>
</protein>
<dbReference type="GO" id="GO:0016301">
    <property type="term" value="F:kinase activity"/>
    <property type="evidence" value="ECO:0007669"/>
    <property type="project" value="UniProtKB-KW"/>
</dbReference>
<dbReference type="Proteomes" id="UP000528595">
    <property type="component" value="Unassembled WGS sequence"/>
</dbReference>
<dbReference type="GeneID" id="57958441"/>
<dbReference type="EMBL" id="JACIIQ010000008">
    <property type="protein sequence ID" value="MBB5670854.1"/>
    <property type="molecule type" value="Genomic_DNA"/>
</dbReference>
<dbReference type="AlphaFoldDB" id="A0AB73H096"/>
<reference evidence="1" key="1">
    <citation type="submission" date="2020-08" db="EMBL/GenBank/DDBJ databases">
        <title>Studying the diversity of plant-associated saprophytic bacteria and their role in host health and plant-pathogen interactions.</title>
        <authorList>
            <person name="Potnis N."/>
        </authorList>
    </citation>
    <scope>NUCLEOTIDE SEQUENCE</scope>
    <source>
        <strain evidence="1">F21</strain>
    </source>
</reference>
<proteinExistence type="predicted"/>
<name>A0AB73H096_9XANT</name>
<keyword evidence="1" id="KW-0808">Transferase</keyword>
<comment type="caution">
    <text evidence="1">The sequence shown here is derived from an EMBL/GenBank/DDBJ whole genome shotgun (WGS) entry which is preliminary data.</text>
</comment>
<evidence type="ECO:0000313" key="1">
    <source>
        <dbReference type="EMBL" id="MBB5670854.1"/>
    </source>
</evidence>
<dbReference type="RefSeq" id="WP_126965216.1">
    <property type="nucleotide sequence ID" value="NZ_JACHNQ010000001.1"/>
</dbReference>
<accession>A0AB73H096</accession>
<organism evidence="1">
    <name type="scientific">Xanthomonas arboricola</name>
    <dbReference type="NCBI Taxonomy" id="56448"/>
    <lineage>
        <taxon>Bacteria</taxon>
        <taxon>Pseudomonadati</taxon>
        <taxon>Pseudomonadota</taxon>
        <taxon>Gammaproteobacteria</taxon>
        <taxon>Lysobacterales</taxon>
        <taxon>Lysobacteraceae</taxon>
        <taxon>Xanthomonas</taxon>
    </lineage>
</organism>
<sequence length="67" mass="7569">MLPACARAVFQQRYDRKDYQAAFSTLSPVLTQCGQTPGWDEEGNMRNDVAIVQDKTAQYAPCLETLR</sequence>
<keyword evidence="1" id="KW-0418">Kinase</keyword>